<evidence type="ECO:0000259" key="5">
    <source>
        <dbReference type="Pfam" id="PF12887"/>
    </source>
</evidence>
<feature type="compositionally biased region" description="Low complexity" evidence="1">
    <location>
        <begin position="1457"/>
        <end position="1472"/>
    </location>
</feature>
<gene>
    <name evidence="6" type="ORF">PCOAH_00021070</name>
</gene>
<feature type="domain" description="Schizont-infected cell agglutination C-terminal" evidence="4">
    <location>
        <begin position="1545"/>
        <end position="1662"/>
    </location>
</feature>
<evidence type="ECO:0000259" key="3">
    <source>
        <dbReference type="Pfam" id="PF12878"/>
    </source>
</evidence>
<evidence type="ECO:0000313" key="7">
    <source>
        <dbReference type="Proteomes" id="UP000092716"/>
    </source>
</evidence>
<feature type="compositionally biased region" description="Gly residues" evidence="1">
    <location>
        <begin position="1348"/>
        <end position="1360"/>
    </location>
</feature>
<accession>A0A1B1DZ13</accession>
<feature type="compositionally biased region" description="Low complexity" evidence="1">
    <location>
        <begin position="1330"/>
        <end position="1347"/>
    </location>
</feature>
<reference evidence="7" key="1">
    <citation type="submission" date="2016-06" db="EMBL/GenBank/DDBJ databases">
        <title>First high quality genome sequence of Plasmodium coatneyi using continuous long reads from single molecule, real-time sequencing.</title>
        <authorList>
            <person name="Chien J.-T."/>
            <person name="Pakala S.B."/>
            <person name="Geraldo J.A."/>
            <person name="Lapp S.A."/>
            <person name="Barnwell J.W."/>
            <person name="Kissinger J.C."/>
            <person name="Galinski M.R."/>
            <person name="Humphrey J.C."/>
        </authorList>
    </citation>
    <scope>NUCLEOTIDE SEQUENCE [LARGE SCALE GENOMIC DNA]</scope>
    <source>
        <strain evidence="7">Hackeri</strain>
    </source>
</reference>
<feature type="compositionally biased region" description="Basic residues" evidence="1">
    <location>
        <begin position="384"/>
        <end position="395"/>
    </location>
</feature>
<dbReference type="Pfam" id="PF12887">
    <property type="entry name" value="SICA_alpha"/>
    <property type="match status" value="1"/>
</dbReference>
<dbReference type="KEGG" id="pcot:PCOAH_00021070"/>
<sequence length="1670" mass="185593">YFFLGKRKRRRYKRAHQVRGPPSLGEQRLAHVDDQADGPQEYILVKKRRQPRSAPTGKTKRPKKRVDRRDVRRRMIIDIHLEVLDECQREDKQLFQKDFFEILIREFIGSEFMKEENVPKEEFVPKECVPKKSVPMEEVPRSDSGFRKGGLLFEECEREENVHNKELYLDHLLQNERATMEDFKYFTEFLVEWIKVKNYRTSGDYDKIWNDLEKIFEDAMKNVFSDLTIINNLCSGEVQDGEKKNFSPEDKELCKTMVKILLYINGIRIAEYHNIKGIKSAPSHEQIDSYFRCIVGRIIMIKWLGGHCSRHKVAETVLSAVKGWGGMSTMQDVHKKCAGLDFINMGIGGKYLWPQMEEWAQEKKQDKKSTYVRNGIVNLETRKNKGTKCTKPRKGQKSEPSNTEDDVKNLTELFGVDSEDQLDELVEDEDKWPKTDVTEALQLIEKERGGNDSWDQDMYRKLQSKLGELFQKKMEEHEKQKAAKQAAVSQAGDEDCTSHEKTLCARAQCATVNWFKDRKTDAGVKLDWCTFWGENDVGKLLKELSKAITDTNTGDSGICKDVGKTDGTLHKEANRKSCEYIVKGLEYIYKIGKSGGWTKNDPDQQNKMERNQQFGQTMSCFLLNAYADQLIEKGKDCGITEQRIGEMFTKGKGLYSTLCAKDTNCVECKRDDSYKKCTLSVNEAIYEKRDKCKEYKDNIENKVKEILNNDDRVKRTLNSICRDCTQKDKTLCQRLDCIAHNWFEDRIGNSGNKQTWCEFWNPDVKKRLKEISEKMVTGSATMDSLCEGTVGKTTTLNASGKKACQYIFAGLKGIYGMKENANEPNKKKARNNRLTEQTMYCLFLNAYADMLIEKTKGKVCPVTENEIKDMFDKGNENMTTWCVQKKDDGKDDCVKCTRDKSYESCKLDVDNDLWDRNSGCLEGKENVKKKVEELLDPNKNTEPKVKEVQDAISSLNNKVSLCNRVKCIYYRWGENRRAGGIGEPPWNQFWEPDVKKRLNELSEAITGTNVTHESLCEDIEEKDGTPSAARKKACNFIVKGLEHIYKIERGTDGQNQQKKDDNLIFHRTFSCILLNALADEMEQKCPKKKDDIKKGITHAFTKSEHIKSTTFPCNTQGDMCPLCTQDNSYKDCKIKDRDGDTIKKRFDEMLDPNKNTDTKVKQALNTIYNICPKDTKESSASSSVARSDDLPEPAPGPVPSPTPAPDAPVPASPGPPPINSHTEPTGKADIIDTEDGIIVNGVKLTFNDPKISSTGSGYNEDSKYDSGTWSVTDNAATTTVHNATPAVISGPGPIGPNPADSQTPSTGTDTQTPSGSASSGTVTPTPGQRTPVVPGAGVPGAVSPAATAGGGGAGGGGGSSSGNQNTGNPRPGSTGTWNPGSSGPGSTGHQSPGSSGPGSTGTWKPGSSGPGSSGSGSTGTWNPGSSGSGSTGTWNPGSSGTGSTGTWNPGSSGTGSTGTWNPGSSGSGSTRPQGPPPPGRPQGPPQQGGNKPQGPPLSTHATAAVVPLPRAVPVSNPIEPSDFTPYLPTIPVLIGTSVITYLLWKYFFLGRRRKRYRRTHQVRGSSSLQEQLVAHVDDQADGPHEYILVKERRQPRSTPQKRGKQVGKRGVGHRTIIDIHLEVLDECQKGDLHSTKEDFFEILVQEFMGSQFIKEESVPKEEGQSLDFGF</sequence>
<keyword evidence="2" id="KW-0812">Transmembrane</keyword>
<feature type="region of interest" description="Disordered" evidence="1">
    <location>
        <begin position="12"/>
        <end position="67"/>
    </location>
</feature>
<evidence type="ECO:0000259" key="4">
    <source>
        <dbReference type="Pfam" id="PF12879"/>
    </source>
</evidence>
<feature type="region of interest" description="Disordered" evidence="1">
    <location>
        <begin position="1284"/>
        <end position="1500"/>
    </location>
</feature>
<dbReference type="Pfam" id="PF12878">
    <property type="entry name" value="SICA_beta"/>
    <property type="match status" value="3"/>
</dbReference>
<dbReference type="EMBL" id="CP016246">
    <property type="protein sequence ID" value="ANQ07845.1"/>
    <property type="molecule type" value="Genomic_DNA"/>
</dbReference>
<dbReference type="VEuPathDB" id="PlasmoDB:PCOAH_00021070"/>
<dbReference type="OrthoDB" id="9945370at2759"/>
<keyword evidence="2" id="KW-1133">Transmembrane helix</keyword>
<dbReference type="InterPro" id="IPR024290">
    <property type="entry name" value="SICA_extracell_a"/>
</dbReference>
<feature type="region of interest" description="Disordered" evidence="1">
    <location>
        <begin position="383"/>
        <end position="405"/>
    </location>
</feature>
<evidence type="ECO:0000313" key="6">
    <source>
        <dbReference type="EMBL" id="ANQ07845.1"/>
    </source>
</evidence>
<feature type="compositionally biased region" description="Pro residues" evidence="1">
    <location>
        <begin position="1473"/>
        <end position="1484"/>
    </location>
</feature>
<feature type="domain" description="Schizont-infected cell agglutination extracellular beta" evidence="3">
    <location>
        <begin position="730"/>
        <end position="906"/>
    </location>
</feature>
<dbReference type="InterPro" id="IPR024288">
    <property type="entry name" value="SICA_C"/>
</dbReference>
<dbReference type="Proteomes" id="UP000092716">
    <property type="component" value="Chromosome 8"/>
</dbReference>
<feature type="domain" description="Schizont-infected cell agglutination extracellular beta" evidence="3">
    <location>
        <begin position="960"/>
        <end position="1134"/>
    </location>
</feature>
<feature type="compositionally biased region" description="Pro residues" evidence="1">
    <location>
        <begin position="1192"/>
        <end position="1218"/>
    </location>
</feature>
<feature type="domain" description="Schizont-infected cell agglutination extracellular alpha" evidence="5">
    <location>
        <begin position="190"/>
        <end position="359"/>
    </location>
</feature>
<feature type="compositionally biased region" description="Gly residues" evidence="1">
    <location>
        <begin position="1408"/>
        <end position="1417"/>
    </location>
</feature>
<keyword evidence="7" id="KW-1185">Reference proteome</keyword>
<proteinExistence type="predicted"/>
<feature type="domain" description="Schizont-infected cell agglutination C-terminal" evidence="4">
    <location>
        <begin position="6"/>
        <end position="146"/>
    </location>
</feature>
<feature type="region of interest" description="Disordered" evidence="1">
    <location>
        <begin position="1174"/>
        <end position="1233"/>
    </location>
</feature>
<evidence type="ECO:0000256" key="1">
    <source>
        <dbReference type="SAM" id="MobiDB-lite"/>
    </source>
</evidence>
<dbReference type="GeneID" id="30908833"/>
<feature type="compositionally biased region" description="Polar residues" evidence="1">
    <location>
        <begin position="1299"/>
        <end position="1328"/>
    </location>
</feature>
<name>A0A1B1DZ13_9APIC</name>
<feature type="compositionally biased region" description="Low complexity" evidence="1">
    <location>
        <begin position="1371"/>
        <end position="1381"/>
    </location>
</feature>
<organism evidence="6 7">
    <name type="scientific">Plasmodium coatneyi</name>
    <dbReference type="NCBI Taxonomy" id="208452"/>
    <lineage>
        <taxon>Eukaryota</taxon>
        <taxon>Sar</taxon>
        <taxon>Alveolata</taxon>
        <taxon>Apicomplexa</taxon>
        <taxon>Aconoidasida</taxon>
        <taxon>Haemosporida</taxon>
        <taxon>Plasmodiidae</taxon>
        <taxon>Plasmodium</taxon>
    </lineage>
</organism>
<feature type="non-terminal residue" evidence="6">
    <location>
        <position position="1"/>
    </location>
</feature>
<protein>
    <submittedName>
        <fullName evidence="6">SICA antigen</fullName>
    </submittedName>
</protein>
<evidence type="ECO:0000256" key="2">
    <source>
        <dbReference type="SAM" id="Phobius"/>
    </source>
</evidence>
<feature type="domain" description="Schizont-infected cell agglutination extracellular beta" evidence="3">
    <location>
        <begin position="502"/>
        <end position="678"/>
    </location>
</feature>
<feature type="transmembrane region" description="Helical" evidence="2">
    <location>
        <begin position="1526"/>
        <end position="1548"/>
    </location>
</feature>
<dbReference type="RefSeq" id="XP_019914540.1">
    <property type="nucleotide sequence ID" value="XM_020058914.1"/>
</dbReference>
<dbReference type="InterPro" id="IPR024285">
    <property type="entry name" value="SICA_extracell_b"/>
</dbReference>
<dbReference type="Pfam" id="PF12879">
    <property type="entry name" value="SICA_C"/>
    <property type="match status" value="2"/>
</dbReference>
<keyword evidence="2" id="KW-0472">Membrane</keyword>